<keyword evidence="2 7" id="KW-0812">Transmembrane</keyword>
<evidence type="ECO:0000256" key="7">
    <source>
        <dbReference type="SAM" id="Phobius"/>
    </source>
</evidence>
<keyword evidence="5" id="KW-0539">Nucleus</keyword>
<evidence type="ECO:0000256" key="1">
    <source>
        <dbReference type="ARBA" id="ARBA00004473"/>
    </source>
</evidence>
<dbReference type="Pfam" id="PF09779">
    <property type="entry name" value="Ima1_N"/>
    <property type="match status" value="1"/>
</dbReference>
<feature type="compositionally biased region" description="Polar residues" evidence="6">
    <location>
        <begin position="385"/>
        <end position="402"/>
    </location>
</feature>
<dbReference type="GO" id="GO:0034506">
    <property type="term" value="C:chromosome, centromeric core domain"/>
    <property type="evidence" value="ECO:0007669"/>
    <property type="project" value="TreeGrafter"/>
</dbReference>
<evidence type="ECO:0000256" key="4">
    <source>
        <dbReference type="ARBA" id="ARBA00023136"/>
    </source>
</evidence>
<evidence type="ECO:0000256" key="3">
    <source>
        <dbReference type="ARBA" id="ARBA00022989"/>
    </source>
</evidence>
<dbReference type="GO" id="GO:0005637">
    <property type="term" value="C:nuclear inner membrane"/>
    <property type="evidence" value="ECO:0007669"/>
    <property type="project" value="UniProtKB-SubCell"/>
</dbReference>
<dbReference type="OrthoDB" id="5966927at2759"/>
<dbReference type="GO" id="GO:0034992">
    <property type="term" value="C:microtubule organizing center attachment site"/>
    <property type="evidence" value="ECO:0007669"/>
    <property type="project" value="TreeGrafter"/>
</dbReference>
<evidence type="ECO:0000256" key="5">
    <source>
        <dbReference type="ARBA" id="ARBA00023242"/>
    </source>
</evidence>
<keyword evidence="10" id="KW-1185">Reference proteome</keyword>
<gene>
    <name evidence="9" type="ORF">BCV69DRAFT_284148</name>
</gene>
<protein>
    <recommendedName>
        <fullName evidence="8">Ima1 N-terminal domain-containing protein</fullName>
    </recommendedName>
</protein>
<feature type="region of interest" description="Disordered" evidence="6">
    <location>
        <begin position="421"/>
        <end position="457"/>
    </location>
</feature>
<feature type="transmembrane region" description="Helical" evidence="7">
    <location>
        <begin position="504"/>
        <end position="525"/>
    </location>
</feature>
<dbReference type="GO" id="GO:0071765">
    <property type="term" value="P:nuclear inner membrane organization"/>
    <property type="evidence" value="ECO:0007669"/>
    <property type="project" value="InterPro"/>
</dbReference>
<dbReference type="STRING" id="1684307.A0A316U4X3"/>
<dbReference type="AlphaFoldDB" id="A0A316U4X3"/>
<feature type="compositionally biased region" description="Low complexity" evidence="6">
    <location>
        <begin position="443"/>
        <end position="455"/>
    </location>
</feature>
<accession>A0A316U4X3</accession>
<dbReference type="Proteomes" id="UP000245942">
    <property type="component" value="Unassembled WGS sequence"/>
</dbReference>
<dbReference type="EMBL" id="KZ819331">
    <property type="protein sequence ID" value="PWN19521.1"/>
    <property type="molecule type" value="Genomic_DNA"/>
</dbReference>
<evidence type="ECO:0000259" key="8">
    <source>
        <dbReference type="Pfam" id="PF09779"/>
    </source>
</evidence>
<dbReference type="GeneID" id="37014677"/>
<dbReference type="InterPro" id="IPR042321">
    <property type="entry name" value="Ima1"/>
</dbReference>
<feature type="region of interest" description="Disordered" evidence="6">
    <location>
        <begin position="385"/>
        <end position="408"/>
    </location>
</feature>
<sequence>MSGRGELFASPARHVQASTRDHTTPSTPIRHQLQSDGTPTPQEPSIFCHRCLTNQRIHLELLSAYEDETSSSSYASSSSLPVGSYEAYKADLEARYPLLCDRCRPAVESKIKERDDIARRWIWRKWMERNRGEETAGQGSQSTGWKAPTGAVRGRGLDYERRRKRRKSQLKMIESAMRWTLIAMGPLHTFSNHLMTSQAHQISLVLSRTLPSGFPVATLSRYAWPLAGLANCTAVLQSHPQEVEEGDEGAGSGRRPARRSMIRALHCLTYCQIIDTQLGAAWVRYVPASSILQRIPASAFGCVCLALQVVLLLLCILRRPVSPTIMKRPRATDTKHPNEYQDVFDSLSQSLSQVTDSISAGSAALQGGEEPGAVFGQTTWASANERTVPSSWRNEQTLQPSQARRDEPMELDAPVAPAQVTSMDWQPTPPPEHTSVHQHQHRSTPSSPTPASRSSIFGPQKFYVPEEPIGGLEESFSRGLSLGATSEEREDVDMEAALPKYGGMVQGAVLVAMLGLVIGLLTVVWHKSQESPSGYVRVYKTGRVTCSSIARWVKSRWLASNADYAM</sequence>
<dbReference type="InterPro" id="IPR018617">
    <property type="entry name" value="Ima1_N"/>
</dbReference>
<keyword evidence="4 7" id="KW-0472">Membrane</keyword>
<feature type="transmembrane region" description="Helical" evidence="7">
    <location>
        <begin position="295"/>
        <end position="317"/>
    </location>
</feature>
<feature type="compositionally biased region" description="Polar residues" evidence="6">
    <location>
        <begin position="24"/>
        <end position="40"/>
    </location>
</feature>
<keyword evidence="3 7" id="KW-1133">Transmembrane helix</keyword>
<evidence type="ECO:0000256" key="6">
    <source>
        <dbReference type="SAM" id="MobiDB-lite"/>
    </source>
</evidence>
<dbReference type="PANTHER" id="PTHR28538:SF1">
    <property type="entry name" value="INTEGRAL INNER NUCLEAR MEMBRANE PROTEIN IMA1"/>
    <property type="match status" value="1"/>
</dbReference>
<comment type="subcellular location">
    <subcellularLocation>
        <location evidence="1">Nucleus inner membrane</location>
        <topology evidence="1">Multi-pass membrane protein</topology>
    </subcellularLocation>
</comment>
<evidence type="ECO:0000313" key="9">
    <source>
        <dbReference type="EMBL" id="PWN19521.1"/>
    </source>
</evidence>
<reference evidence="9 10" key="1">
    <citation type="journal article" date="2018" name="Mol. Biol. Evol.">
        <title>Broad Genomic Sampling Reveals a Smut Pathogenic Ancestry of the Fungal Clade Ustilaginomycotina.</title>
        <authorList>
            <person name="Kijpornyongpan T."/>
            <person name="Mondo S.J."/>
            <person name="Barry K."/>
            <person name="Sandor L."/>
            <person name="Lee J."/>
            <person name="Lipzen A."/>
            <person name="Pangilinan J."/>
            <person name="LaButti K."/>
            <person name="Hainaut M."/>
            <person name="Henrissat B."/>
            <person name="Grigoriev I.V."/>
            <person name="Spatafora J.W."/>
            <person name="Aime M.C."/>
        </authorList>
    </citation>
    <scope>NUCLEOTIDE SEQUENCE [LARGE SCALE GENOMIC DNA]</scope>
    <source>
        <strain evidence="9 10">MCA 4718</strain>
    </source>
</reference>
<feature type="region of interest" description="Disordered" evidence="6">
    <location>
        <begin position="1"/>
        <end position="42"/>
    </location>
</feature>
<organism evidence="9 10">
    <name type="scientific">Pseudomicrostroma glucosiphilum</name>
    <dbReference type="NCBI Taxonomy" id="1684307"/>
    <lineage>
        <taxon>Eukaryota</taxon>
        <taxon>Fungi</taxon>
        <taxon>Dikarya</taxon>
        <taxon>Basidiomycota</taxon>
        <taxon>Ustilaginomycotina</taxon>
        <taxon>Exobasidiomycetes</taxon>
        <taxon>Microstromatales</taxon>
        <taxon>Microstromatales incertae sedis</taxon>
        <taxon>Pseudomicrostroma</taxon>
    </lineage>
</organism>
<proteinExistence type="predicted"/>
<dbReference type="RefSeq" id="XP_025346681.1">
    <property type="nucleotide sequence ID" value="XM_025492943.1"/>
</dbReference>
<evidence type="ECO:0000313" key="10">
    <source>
        <dbReference type="Proteomes" id="UP000245942"/>
    </source>
</evidence>
<feature type="domain" description="Ima1 N-terminal" evidence="8">
    <location>
        <begin position="16"/>
        <end position="107"/>
    </location>
</feature>
<name>A0A316U4X3_9BASI</name>
<dbReference type="PANTHER" id="PTHR28538">
    <property type="entry name" value="INTEGRAL INNER NUCLEAR MEMBRANE PROTEIN IMA1"/>
    <property type="match status" value="1"/>
</dbReference>
<evidence type="ECO:0000256" key="2">
    <source>
        <dbReference type="ARBA" id="ARBA00022692"/>
    </source>
</evidence>
<dbReference type="GO" id="GO:0044732">
    <property type="term" value="C:mitotic spindle pole body"/>
    <property type="evidence" value="ECO:0007669"/>
    <property type="project" value="TreeGrafter"/>
</dbReference>